<evidence type="ECO:0000313" key="4">
    <source>
        <dbReference type="EMBL" id="ART81027.1"/>
    </source>
</evidence>
<dbReference type="EMBL" id="CP021376">
    <property type="protein sequence ID" value="ART81027.1"/>
    <property type="molecule type" value="Genomic_DNA"/>
</dbReference>
<dbReference type="InterPro" id="IPR017937">
    <property type="entry name" value="Thioredoxin_CS"/>
</dbReference>
<dbReference type="InterPro" id="IPR050553">
    <property type="entry name" value="Thioredoxin_ResA/DsbE_sf"/>
</dbReference>
<dbReference type="InterPro" id="IPR036249">
    <property type="entry name" value="Thioredoxin-like_sf"/>
</dbReference>
<keyword evidence="2" id="KW-0732">Signal</keyword>
<dbReference type="OrthoDB" id="9799347at2"/>
<evidence type="ECO:0000256" key="2">
    <source>
        <dbReference type="SAM" id="SignalP"/>
    </source>
</evidence>
<feature type="domain" description="Thioredoxin" evidence="3">
    <location>
        <begin position="18"/>
        <end position="151"/>
    </location>
</feature>
<keyword evidence="1" id="KW-0676">Redox-active center</keyword>
<dbReference type="PANTHER" id="PTHR42852">
    <property type="entry name" value="THIOL:DISULFIDE INTERCHANGE PROTEIN DSBE"/>
    <property type="match status" value="1"/>
</dbReference>
<accession>A0A1Y0D1C1</accession>
<evidence type="ECO:0000259" key="3">
    <source>
        <dbReference type="PROSITE" id="PS51352"/>
    </source>
</evidence>
<dbReference type="PANTHER" id="PTHR42852:SF18">
    <property type="entry name" value="CHROMOSOME UNDETERMINED SCAFFOLD_47, WHOLE GENOME SHOTGUN SEQUENCE"/>
    <property type="match status" value="1"/>
</dbReference>
<organism evidence="4 5">
    <name type="scientific">Oceanisphaera avium</name>
    <dbReference type="NCBI Taxonomy" id="1903694"/>
    <lineage>
        <taxon>Bacteria</taxon>
        <taxon>Pseudomonadati</taxon>
        <taxon>Pseudomonadota</taxon>
        <taxon>Gammaproteobacteria</taxon>
        <taxon>Aeromonadales</taxon>
        <taxon>Aeromonadaceae</taxon>
        <taxon>Oceanisphaera</taxon>
    </lineage>
</organism>
<sequence length="153" mass="17435">MNRRRHQFVMFLVVLFTLVGCKDSPSLTLADGQQQTLSDYKGQWLVVNYFAQWCAPCLREMPLLNELANQDAPAVLAVSFDVLSSEKLQQLSQQYKMTMPIAAKLSGDWPFDSPRALPTTLLLDPKGKLVASHQGELHPEDIANWRDKYWAKR</sequence>
<dbReference type="AlphaFoldDB" id="A0A1Y0D1C1"/>
<dbReference type="Proteomes" id="UP000243793">
    <property type="component" value="Chromosome"/>
</dbReference>
<feature type="chain" id="PRO_5012146421" evidence="2">
    <location>
        <begin position="22"/>
        <end position="153"/>
    </location>
</feature>
<gene>
    <name evidence="4" type="ORF">CBP12_13395</name>
</gene>
<dbReference type="KEGG" id="ocm:CBP12_13395"/>
<dbReference type="InterPro" id="IPR013766">
    <property type="entry name" value="Thioredoxin_domain"/>
</dbReference>
<keyword evidence="5" id="KW-1185">Reference proteome</keyword>
<protein>
    <submittedName>
        <fullName evidence="4">Redoxin</fullName>
    </submittedName>
</protein>
<dbReference type="GO" id="GO:0016209">
    <property type="term" value="F:antioxidant activity"/>
    <property type="evidence" value="ECO:0007669"/>
    <property type="project" value="InterPro"/>
</dbReference>
<dbReference type="PROSITE" id="PS51257">
    <property type="entry name" value="PROKAR_LIPOPROTEIN"/>
    <property type="match status" value="1"/>
</dbReference>
<dbReference type="Pfam" id="PF00578">
    <property type="entry name" value="AhpC-TSA"/>
    <property type="match status" value="1"/>
</dbReference>
<dbReference type="InterPro" id="IPR000866">
    <property type="entry name" value="AhpC/TSA"/>
</dbReference>
<dbReference type="GO" id="GO:0015036">
    <property type="term" value="F:disulfide oxidoreductase activity"/>
    <property type="evidence" value="ECO:0007669"/>
    <property type="project" value="UniProtKB-ARBA"/>
</dbReference>
<dbReference type="PROSITE" id="PS00194">
    <property type="entry name" value="THIOREDOXIN_1"/>
    <property type="match status" value="1"/>
</dbReference>
<dbReference type="PROSITE" id="PS51352">
    <property type="entry name" value="THIOREDOXIN_2"/>
    <property type="match status" value="1"/>
</dbReference>
<feature type="signal peptide" evidence="2">
    <location>
        <begin position="1"/>
        <end position="21"/>
    </location>
</feature>
<evidence type="ECO:0000256" key="1">
    <source>
        <dbReference type="ARBA" id="ARBA00023284"/>
    </source>
</evidence>
<dbReference type="SUPFAM" id="SSF52833">
    <property type="entry name" value="Thioredoxin-like"/>
    <property type="match status" value="1"/>
</dbReference>
<proteinExistence type="predicted"/>
<evidence type="ECO:0000313" key="5">
    <source>
        <dbReference type="Proteomes" id="UP000243793"/>
    </source>
</evidence>
<name>A0A1Y0D1C1_9GAMM</name>
<reference evidence="5" key="1">
    <citation type="submission" date="2017-05" db="EMBL/GenBank/DDBJ databases">
        <authorList>
            <person name="Sung H."/>
        </authorList>
    </citation>
    <scope>NUCLEOTIDE SEQUENCE [LARGE SCALE GENOMIC DNA]</scope>
    <source>
        <strain evidence="5">AMac2203</strain>
    </source>
</reference>
<dbReference type="Gene3D" id="3.40.30.10">
    <property type="entry name" value="Glutaredoxin"/>
    <property type="match status" value="1"/>
</dbReference>
<dbReference type="CDD" id="cd02966">
    <property type="entry name" value="TlpA_like_family"/>
    <property type="match status" value="1"/>
</dbReference>
<dbReference type="RefSeq" id="WP_086965214.1">
    <property type="nucleotide sequence ID" value="NZ_CP021376.1"/>
</dbReference>